<dbReference type="GO" id="GO:0008168">
    <property type="term" value="F:methyltransferase activity"/>
    <property type="evidence" value="ECO:0007669"/>
    <property type="project" value="UniProtKB-KW"/>
</dbReference>
<keyword evidence="1" id="KW-0732">Signal</keyword>
<sequence length="84" mass="9352">MCPLRVILIFLSAMLAGYFAWKSAQSDDTDIFDADVDASTSQMKKKQSSSFKTTIGNGFWTVVDMASGRYLWKNLVVSESEARS</sequence>
<keyword evidence="3" id="KW-1185">Reference proteome</keyword>
<dbReference type="PANTHER" id="PTHR34132">
    <property type="entry name" value="EMB|CAB87627.1-RELATED"/>
    <property type="match status" value="1"/>
</dbReference>
<feature type="chain" id="PRO_5005527671" evidence="1">
    <location>
        <begin position="27"/>
        <end position="84"/>
    </location>
</feature>
<gene>
    <name evidence="2" type="ORF">ZOSMA_2G02350</name>
</gene>
<protein>
    <submittedName>
        <fullName evidence="2">Methyltransferase-related protein</fullName>
    </submittedName>
</protein>
<evidence type="ECO:0000256" key="1">
    <source>
        <dbReference type="SAM" id="SignalP"/>
    </source>
</evidence>
<evidence type="ECO:0000313" key="3">
    <source>
        <dbReference type="Proteomes" id="UP000036987"/>
    </source>
</evidence>
<dbReference type="EMBL" id="LFYR01000981">
    <property type="protein sequence ID" value="KMZ66225.1"/>
    <property type="molecule type" value="Genomic_DNA"/>
</dbReference>
<comment type="caution">
    <text evidence="2">The sequence shown here is derived from an EMBL/GenBank/DDBJ whole genome shotgun (WGS) entry which is preliminary data.</text>
</comment>
<evidence type="ECO:0000313" key="2">
    <source>
        <dbReference type="EMBL" id="KMZ66225.1"/>
    </source>
</evidence>
<dbReference type="PANTHER" id="PTHR34132:SF2">
    <property type="entry name" value="EMB|CAB87627.1-RELATED"/>
    <property type="match status" value="1"/>
</dbReference>
<feature type="signal peptide" evidence="1">
    <location>
        <begin position="1"/>
        <end position="26"/>
    </location>
</feature>
<proteinExistence type="predicted"/>
<dbReference type="OMA" id="DGFWGFV"/>
<organism evidence="2 3">
    <name type="scientific">Zostera marina</name>
    <name type="common">Eelgrass</name>
    <dbReference type="NCBI Taxonomy" id="29655"/>
    <lineage>
        <taxon>Eukaryota</taxon>
        <taxon>Viridiplantae</taxon>
        <taxon>Streptophyta</taxon>
        <taxon>Embryophyta</taxon>
        <taxon>Tracheophyta</taxon>
        <taxon>Spermatophyta</taxon>
        <taxon>Magnoliopsida</taxon>
        <taxon>Liliopsida</taxon>
        <taxon>Zosteraceae</taxon>
        <taxon>Zostera</taxon>
    </lineage>
</organism>
<name>A0A0K9PDE1_ZOSMR</name>
<dbReference type="Proteomes" id="UP000036987">
    <property type="component" value="Unassembled WGS sequence"/>
</dbReference>
<dbReference type="OrthoDB" id="776916at2759"/>
<keyword evidence="2" id="KW-0808">Transferase</keyword>
<dbReference type="GO" id="GO:0032259">
    <property type="term" value="P:methylation"/>
    <property type="evidence" value="ECO:0007669"/>
    <property type="project" value="UniProtKB-KW"/>
</dbReference>
<accession>A0A0K9PDE1</accession>
<dbReference type="AlphaFoldDB" id="A0A0K9PDE1"/>
<reference evidence="3" key="1">
    <citation type="journal article" date="2016" name="Nature">
        <title>The genome of the seagrass Zostera marina reveals angiosperm adaptation to the sea.</title>
        <authorList>
            <person name="Olsen J.L."/>
            <person name="Rouze P."/>
            <person name="Verhelst B."/>
            <person name="Lin Y.-C."/>
            <person name="Bayer T."/>
            <person name="Collen J."/>
            <person name="Dattolo E."/>
            <person name="De Paoli E."/>
            <person name="Dittami S."/>
            <person name="Maumus F."/>
            <person name="Michel G."/>
            <person name="Kersting A."/>
            <person name="Lauritano C."/>
            <person name="Lohaus R."/>
            <person name="Toepel M."/>
            <person name="Tonon T."/>
            <person name="Vanneste K."/>
            <person name="Amirebrahimi M."/>
            <person name="Brakel J."/>
            <person name="Bostroem C."/>
            <person name="Chovatia M."/>
            <person name="Grimwood J."/>
            <person name="Jenkins J.W."/>
            <person name="Jueterbock A."/>
            <person name="Mraz A."/>
            <person name="Stam W.T."/>
            <person name="Tice H."/>
            <person name="Bornberg-Bauer E."/>
            <person name="Green P.J."/>
            <person name="Pearson G.A."/>
            <person name="Procaccini G."/>
            <person name="Duarte C.M."/>
            <person name="Schmutz J."/>
            <person name="Reusch T.B.H."/>
            <person name="Van de Peer Y."/>
        </authorList>
    </citation>
    <scope>NUCLEOTIDE SEQUENCE [LARGE SCALE GENOMIC DNA]</scope>
    <source>
        <strain evidence="3">cv. Finnish</strain>
    </source>
</reference>
<keyword evidence="2" id="KW-0489">Methyltransferase</keyword>